<dbReference type="InterPro" id="IPR002774">
    <property type="entry name" value="Flagellin_arc-type"/>
</dbReference>
<dbReference type="Proteomes" id="UP000010846">
    <property type="component" value="Chromosome"/>
</dbReference>
<dbReference type="GeneID" id="14375871"/>
<dbReference type="GO" id="GO:0005198">
    <property type="term" value="F:structural molecule activity"/>
    <property type="evidence" value="ECO:0007669"/>
    <property type="project" value="InterPro"/>
</dbReference>
<name>L0IAC9_HALRX</name>
<dbReference type="HOGENOM" id="CLU_134827_0_0_2"/>
<evidence type="ECO:0000313" key="2">
    <source>
        <dbReference type="Proteomes" id="UP000010846"/>
    </source>
</evidence>
<protein>
    <submittedName>
        <fullName evidence="1">Putative archaeal flagellar protein G</fullName>
    </submittedName>
</protein>
<dbReference type="RefSeq" id="WP_015299878.1">
    <property type="nucleotide sequence ID" value="NC_019964.1"/>
</dbReference>
<dbReference type="AlphaFoldDB" id="L0IAC9"/>
<proteinExistence type="predicted"/>
<dbReference type="PANTHER" id="PTHR42200">
    <property type="entry name" value="ARCHAEAL FLAGELLA-RELATED PROTEIN F-RELATED"/>
    <property type="match status" value="1"/>
</dbReference>
<dbReference type="OrthoDB" id="183655at2157"/>
<reference evidence="1" key="1">
    <citation type="submission" date="2011-09" db="EMBL/GenBank/DDBJ databases">
        <title>Complete sequence of Halovivax ruber XH-70.</title>
        <authorList>
            <consortium name="US DOE Joint Genome Institute"/>
            <person name="Lucas S."/>
            <person name="Han J."/>
            <person name="Lapidus A."/>
            <person name="Cheng J.-F."/>
            <person name="Goodwin L."/>
            <person name="Pitluck S."/>
            <person name="Peters L."/>
            <person name="Mikhailova N."/>
            <person name="Davenport K."/>
            <person name="Detter J.C."/>
            <person name="Han C."/>
            <person name="Tapia R."/>
            <person name="Land M."/>
            <person name="Hauser L."/>
            <person name="Kyrpides N."/>
            <person name="Ivanova N."/>
            <person name="Pagani I."/>
            <person name="Sproer C."/>
            <person name="Anderson I."/>
            <person name="Woyke T."/>
        </authorList>
    </citation>
    <scope>NUCLEOTIDE SEQUENCE</scope>
    <source>
        <strain evidence="1">XH-70</strain>
    </source>
</reference>
<evidence type="ECO:0000313" key="1">
    <source>
        <dbReference type="EMBL" id="AGB15196.1"/>
    </source>
</evidence>
<dbReference type="KEGG" id="hru:Halru_0563"/>
<keyword evidence="1" id="KW-0966">Cell projection</keyword>
<keyword evidence="1" id="KW-0282">Flagellum</keyword>
<dbReference type="GO" id="GO:0097588">
    <property type="term" value="P:archaeal or bacterial-type flagellum-dependent cell motility"/>
    <property type="evidence" value="ECO:0007669"/>
    <property type="project" value="InterPro"/>
</dbReference>
<organism evidence="1 2">
    <name type="scientific">Halovivax ruber (strain DSM 18193 / JCM 13892 / XH-70)</name>
    <dbReference type="NCBI Taxonomy" id="797302"/>
    <lineage>
        <taxon>Archaea</taxon>
        <taxon>Methanobacteriati</taxon>
        <taxon>Methanobacteriota</taxon>
        <taxon>Stenosarchaea group</taxon>
        <taxon>Halobacteria</taxon>
        <taxon>Halobacteriales</taxon>
        <taxon>Natrialbaceae</taxon>
        <taxon>Halovivax</taxon>
    </lineage>
</organism>
<dbReference type="eggNOG" id="arCOG01822">
    <property type="taxonomic scope" value="Archaea"/>
</dbReference>
<gene>
    <name evidence="1" type="ordered locus">Halru_0563</name>
</gene>
<dbReference type="STRING" id="797302.Halru_0563"/>
<dbReference type="EMBL" id="CP003050">
    <property type="protein sequence ID" value="AGB15196.1"/>
    <property type="molecule type" value="Genomic_DNA"/>
</dbReference>
<sequence length="155" mass="16208">MAGESISTLILFIAAMLVAASVAGTLVTTVGGLTNSVDSASDDVSTDIDTDLEIISDPGSGAIVGDSNETLRLLVKNTGDRTIPQDGTELDVLVDGEYIPTHNISITPQEEPVWRDGVVAAVDITLETPLDAGEHRVQLSVRGAESTFQFYYGGA</sequence>
<dbReference type="PANTHER" id="PTHR42200:SF2">
    <property type="entry name" value="ARCHAEAL FLAGELLA-RELATED PROTEIN F"/>
    <property type="match status" value="1"/>
</dbReference>
<dbReference type="Pfam" id="PF01917">
    <property type="entry name" value="Flagellin_arch-type"/>
    <property type="match status" value="1"/>
</dbReference>
<keyword evidence="1" id="KW-0969">Cilium</keyword>
<keyword evidence="2" id="KW-1185">Reference proteome</keyword>
<accession>L0IAC9</accession>